<evidence type="ECO:0000256" key="1">
    <source>
        <dbReference type="SAM" id="Phobius"/>
    </source>
</evidence>
<evidence type="ECO:0000313" key="4">
    <source>
        <dbReference type="EMBL" id="MBO8484873.1"/>
    </source>
</evidence>
<dbReference type="PROSITE" id="PS51257">
    <property type="entry name" value="PROKAR_LIPOPROTEIN"/>
    <property type="match status" value="1"/>
</dbReference>
<feature type="signal peptide" evidence="2">
    <location>
        <begin position="1"/>
        <end position="19"/>
    </location>
</feature>
<reference evidence="4" key="2">
    <citation type="journal article" date="2021" name="PeerJ">
        <title>Extensive microbial diversity within the chicken gut microbiome revealed by metagenomics and culture.</title>
        <authorList>
            <person name="Gilroy R."/>
            <person name="Ravi A."/>
            <person name="Getino M."/>
            <person name="Pursley I."/>
            <person name="Horton D.L."/>
            <person name="Alikhan N.F."/>
            <person name="Baker D."/>
            <person name="Gharbi K."/>
            <person name="Hall N."/>
            <person name="Watson M."/>
            <person name="Adriaenssens E.M."/>
            <person name="Foster-Nyarko E."/>
            <person name="Jarju S."/>
            <person name="Secka A."/>
            <person name="Antonio M."/>
            <person name="Oren A."/>
            <person name="Chaudhuri R.R."/>
            <person name="La Ragione R."/>
            <person name="Hildebrand F."/>
            <person name="Pallen M.J."/>
        </authorList>
    </citation>
    <scope>NUCLEOTIDE SEQUENCE</scope>
    <source>
        <strain evidence="4">B2-16538</strain>
    </source>
</reference>
<dbReference type="Proteomes" id="UP000823750">
    <property type="component" value="Unassembled WGS sequence"/>
</dbReference>
<proteinExistence type="predicted"/>
<evidence type="ECO:0000259" key="3">
    <source>
        <dbReference type="Pfam" id="PF08308"/>
    </source>
</evidence>
<name>A0A9D9J1E9_9BACT</name>
<sequence length="651" mass="70816">MRFVICLLLSAVISSAVHAQQLGMSCDGKVTPVLTDLDASAYAPVRDINDNLCALIKVTVTNTLKNPLMLDVGGLAVMQREEKENGEIWFYVPSQVKNLMFSCKDYTPVPPVPVRLQPGKVYRLTIVSDAVVSTVTNAVISTNFLKIRTVPQDVTLKLWDAAGDLIADEILSDGNFARQLDYGTYRYRAEHGMYKMEEGVLTVSSSNETYEVELAPDYGILKVESVPESGADVYVNQRKVGKTPLSEGVKIKSGTCTVRVQMKDYYSEEQTVKIKGDGAEQWVIFDMKAQYAEITCTSSDPEAEIWVDNVRRGTGSWTGRLSSSVSHVLEARRDNHQSQSISFTVRDGEHSVKEVGAPVPLYASLTVQTEPSYCTVYVDGKEIGESPLVSQVLMGRHEVSVSCDGYEPESKEVILEHNESRELSFTLAEKLLEPEGRLTVEASRKKAVVYVDNVLKGVTPVSFTLPAGSYYVNVSKSGYSSSPKYVRLEDGDDKSIYFNLEKSSAGRYAQKSFPTHHVEFLMGLDTDDTEFMLGGSYAWVKKRVGGYGSFMAGLNSGGVSLVAGPVLRLSPERSVMDFQIYGGAGIMASGGVNVAGDFGIRIGGKTKRNFAWWSFSAGGMTYGGHFVVTMGFSVGLMLVAVGGAAAVAVGA</sequence>
<organism evidence="4 5">
    <name type="scientific">Candidatus Cryptobacteroides excrementavium</name>
    <dbReference type="NCBI Taxonomy" id="2840759"/>
    <lineage>
        <taxon>Bacteria</taxon>
        <taxon>Pseudomonadati</taxon>
        <taxon>Bacteroidota</taxon>
        <taxon>Bacteroidia</taxon>
        <taxon>Bacteroidales</taxon>
        <taxon>Candidatus Cryptobacteroides</taxon>
    </lineage>
</organism>
<keyword evidence="1" id="KW-1133">Transmembrane helix</keyword>
<feature type="domain" description="PEGA" evidence="3">
    <location>
        <begin position="219"/>
        <end position="284"/>
    </location>
</feature>
<feature type="domain" description="PEGA" evidence="3">
    <location>
        <begin position="436"/>
        <end position="503"/>
    </location>
</feature>
<dbReference type="Pfam" id="PF08308">
    <property type="entry name" value="PEGA"/>
    <property type="match status" value="3"/>
</dbReference>
<dbReference type="PANTHER" id="PTHR36194:SF1">
    <property type="entry name" value="S-LAYER-LIKE PROTEIN"/>
    <property type="match status" value="1"/>
</dbReference>
<dbReference type="PANTHER" id="PTHR36194">
    <property type="entry name" value="S-LAYER-LIKE PROTEIN"/>
    <property type="match status" value="1"/>
</dbReference>
<gene>
    <name evidence="4" type="ORF">IAB78_00420</name>
</gene>
<accession>A0A9D9J1E9</accession>
<dbReference type="InterPro" id="IPR013229">
    <property type="entry name" value="PEGA"/>
</dbReference>
<feature type="transmembrane region" description="Helical" evidence="1">
    <location>
        <begin position="626"/>
        <end position="649"/>
    </location>
</feature>
<protein>
    <submittedName>
        <fullName evidence="4">PEGA domain-containing protein</fullName>
    </submittedName>
</protein>
<feature type="chain" id="PRO_5039020198" evidence="2">
    <location>
        <begin position="20"/>
        <end position="651"/>
    </location>
</feature>
<feature type="domain" description="PEGA" evidence="3">
    <location>
        <begin position="364"/>
        <end position="429"/>
    </location>
</feature>
<keyword evidence="2" id="KW-0732">Signal</keyword>
<evidence type="ECO:0000313" key="5">
    <source>
        <dbReference type="Proteomes" id="UP000823750"/>
    </source>
</evidence>
<dbReference type="EMBL" id="JADILX010000007">
    <property type="protein sequence ID" value="MBO8484873.1"/>
    <property type="molecule type" value="Genomic_DNA"/>
</dbReference>
<keyword evidence="1" id="KW-0812">Transmembrane</keyword>
<evidence type="ECO:0000256" key="2">
    <source>
        <dbReference type="SAM" id="SignalP"/>
    </source>
</evidence>
<comment type="caution">
    <text evidence="4">The sequence shown here is derived from an EMBL/GenBank/DDBJ whole genome shotgun (WGS) entry which is preliminary data.</text>
</comment>
<keyword evidence="1" id="KW-0472">Membrane</keyword>
<dbReference type="AlphaFoldDB" id="A0A9D9J1E9"/>
<reference evidence="4" key="1">
    <citation type="submission" date="2020-10" db="EMBL/GenBank/DDBJ databases">
        <authorList>
            <person name="Gilroy R."/>
        </authorList>
    </citation>
    <scope>NUCLEOTIDE SEQUENCE</scope>
    <source>
        <strain evidence="4">B2-16538</strain>
    </source>
</reference>